<protein>
    <submittedName>
        <fullName evidence="2">Uncharacterized protein</fullName>
    </submittedName>
</protein>
<evidence type="ECO:0000313" key="2">
    <source>
        <dbReference type="EMBL" id="MEJ8640904.1"/>
    </source>
</evidence>
<comment type="caution">
    <text evidence="2">The sequence shown here is derived from an EMBL/GenBank/DDBJ whole genome shotgun (WGS) entry which is preliminary data.</text>
</comment>
<dbReference type="Proteomes" id="UP001382904">
    <property type="component" value="Unassembled WGS sequence"/>
</dbReference>
<feature type="region of interest" description="Disordered" evidence="1">
    <location>
        <begin position="93"/>
        <end position="124"/>
    </location>
</feature>
<evidence type="ECO:0000256" key="1">
    <source>
        <dbReference type="SAM" id="MobiDB-lite"/>
    </source>
</evidence>
<keyword evidence="3" id="KW-1185">Reference proteome</keyword>
<reference evidence="2 3" key="1">
    <citation type="submission" date="2024-03" db="EMBL/GenBank/DDBJ databases">
        <title>Novel Streptomyces species of biotechnological and ecological value are a feature of Machair soil.</title>
        <authorList>
            <person name="Prole J.R."/>
            <person name="Goodfellow M."/>
            <person name="Allenby N."/>
            <person name="Ward A.C."/>
        </authorList>
    </citation>
    <scope>NUCLEOTIDE SEQUENCE [LARGE SCALE GENOMIC DNA]</scope>
    <source>
        <strain evidence="2 3">MS1.HAVA.3</strain>
    </source>
</reference>
<accession>A0ABU8TZ53</accession>
<gene>
    <name evidence="2" type="ORF">WKI68_04425</name>
</gene>
<proteinExistence type="predicted"/>
<organism evidence="2 3">
    <name type="scientific">Streptomyces caledonius</name>
    <dbReference type="NCBI Taxonomy" id="3134107"/>
    <lineage>
        <taxon>Bacteria</taxon>
        <taxon>Bacillati</taxon>
        <taxon>Actinomycetota</taxon>
        <taxon>Actinomycetes</taxon>
        <taxon>Kitasatosporales</taxon>
        <taxon>Streptomycetaceae</taxon>
        <taxon>Streptomyces</taxon>
    </lineage>
</organism>
<name>A0ABU8TZ53_9ACTN</name>
<feature type="region of interest" description="Disordered" evidence="1">
    <location>
        <begin position="55"/>
        <end position="80"/>
    </location>
</feature>
<sequence length="124" mass="13595">MPRRIRQRRRDRLGLAGPVHAVDEQQTTRLCGEPAQRPEAAVRTRVRALATARVRGEVDGRRDREPPGQPALPCSQPAGQVDQGVRIHRGLQPGEIIGGLHGPGTIPRVITSRHGRNRTFGGRS</sequence>
<feature type="compositionally biased region" description="Basic and acidic residues" evidence="1">
    <location>
        <begin position="55"/>
        <end position="66"/>
    </location>
</feature>
<evidence type="ECO:0000313" key="3">
    <source>
        <dbReference type="Proteomes" id="UP001382904"/>
    </source>
</evidence>
<dbReference type="EMBL" id="JBBKAM010000002">
    <property type="protein sequence ID" value="MEJ8640904.1"/>
    <property type="molecule type" value="Genomic_DNA"/>
</dbReference>